<dbReference type="Pfam" id="PF25812">
    <property type="entry name" value="RAD24_helical"/>
    <property type="match status" value="1"/>
</dbReference>
<dbReference type="RefSeq" id="XP_037146307.1">
    <property type="nucleotide sequence ID" value="XM_037290412.1"/>
</dbReference>
<keyword evidence="7" id="KW-0131">Cell cycle</keyword>
<sequence>MTSRKGRKSLYLERSLSGLSSEINKWSYSTPSSPLRSDQAPPRKKLRRKTDSALKIETCRSPWYNLYSPRSVAEVAIHKRKLQDVQEALECMLKSSLDTRILILTGPSGASKSTVVSQLAEVLIPEYRRKSANSAMRMQHHSETNETVVEYNSEDSSSMRSFEDFLSHTKYKIGPNLQLILIENMPNVFHNETRLQFRQSLLEWLYAPESVLPPLVVCLTECEIENDSNSDTFGIDYTVSAETILGSEILSHPRTKRIKFNPVNTTLMKKHLSQVCLKNRDSHVWKKKWSQKDAFISQLAQKTGDIRSGISTLEFWATSSVNVPVETRENSVSYFHAIGRILYGSTDFKDDNEMINSMMESFKHYFSQGNSRLGLLENYGSFNKGNFDIATAARITESLSNGNTFDRVPESLEYAIRSVRCALSDVRSDISTNGKSFFPREWRMQLLQEEFKIKSSDYSNVSMYKYGCTRRSNDVALHFGYYDPLIRSSQYYKKKALTHYITQVKDAIQKKQIEKVNCTFPEIEPSVDIMQRIGGGIKPVARQENLISDEDGQRITKISLLQLKEETNIKINSLIKYRENNMNPVDQQTDEDDSFDDPIVDSDQETQESNSFLLEENDDSLYDEFLKENVKSDKQTVVDESLSDSDLEGL</sequence>
<dbReference type="PANTHER" id="PTHR12172">
    <property type="entry name" value="CELL CYCLE CHECKPOINT PROTEIN RAD17"/>
    <property type="match status" value="1"/>
</dbReference>
<dbReference type="AlphaFoldDB" id="A0A7H9BA35"/>
<dbReference type="GO" id="GO:0005524">
    <property type="term" value="F:ATP binding"/>
    <property type="evidence" value="ECO:0007669"/>
    <property type="project" value="UniProtKB-KW"/>
</dbReference>
<evidence type="ECO:0000259" key="9">
    <source>
        <dbReference type="Pfam" id="PF25812"/>
    </source>
</evidence>
<keyword evidence="5" id="KW-0067">ATP-binding</keyword>
<dbReference type="EMBL" id="CP058610">
    <property type="protein sequence ID" value="QLG74582.1"/>
    <property type="molecule type" value="Genomic_DNA"/>
</dbReference>
<dbReference type="InterPro" id="IPR057927">
    <property type="entry name" value="RAD24-like_helical"/>
</dbReference>
<feature type="region of interest" description="Disordered" evidence="8">
    <location>
        <begin position="580"/>
        <end position="615"/>
    </location>
</feature>
<feature type="region of interest" description="Disordered" evidence="8">
    <location>
        <begin position="25"/>
        <end position="50"/>
    </location>
</feature>
<dbReference type="SUPFAM" id="SSF52540">
    <property type="entry name" value="P-loop containing nucleoside triphosphate hydrolases"/>
    <property type="match status" value="1"/>
</dbReference>
<dbReference type="Pfam" id="PF03215">
    <property type="entry name" value="Rad17"/>
    <property type="match status" value="1"/>
</dbReference>
<comment type="subcellular location">
    <subcellularLocation>
        <location evidence="1">Nucleus</location>
    </subcellularLocation>
</comment>
<evidence type="ECO:0000256" key="3">
    <source>
        <dbReference type="ARBA" id="ARBA00022741"/>
    </source>
</evidence>
<keyword evidence="11" id="KW-1185">Reference proteome</keyword>
<protein>
    <recommendedName>
        <fullName evidence="9">Checkpoint protein RAD24-like helical bundle domain-containing protein</fullName>
    </recommendedName>
</protein>
<gene>
    <name evidence="10" type="ORF">HG535_0G04650</name>
</gene>
<feature type="compositionally biased region" description="Polar residues" evidence="8">
    <location>
        <begin position="25"/>
        <end position="36"/>
    </location>
</feature>
<dbReference type="Gene3D" id="3.40.50.300">
    <property type="entry name" value="P-loop containing nucleotide triphosphate hydrolases"/>
    <property type="match status" value="1"/>
</dbReference>
<dbReference type="PANTHER" id="PTHR12172:SF0">
    <property type="entry name" value="CELL CYCLE CHECKPOINT PROTEIN RAD17"/>
    <property type="match status" value="1"/>
</dbReference>
<dbReference type="OrthoDB" id="10265971at2759"/>
<comment type="similarity">
    <text evidence="2">Belongs to the rad17/RAD24 family.</text>
</comment>
<evidence type="ECO:0000256" key="1">
    <source>
        <dbReference type="ARBA" id="ARBA00004123"/>
    </source>
</evidence>
<dbReference type="InterPro" id="IPR027417">
    <property type="entry name" value="P-loop_NTPase"/>
</dbReference>
<evidence type="ECO:0000256" key="2">
    <source>
        <dbReference type="ARBA" id="ARBA00006168"/>
    </source>
</evidence>
<feature type="domain" description="Checkpoint protein RAD24-like helical bundle" evidence="9">
    <location>
        <begin position="329"/>
        <end position="446"/>
    </location>
</feature>
<accession>A0A7H9BA35</accession>
<keyword evidence="6" id="KW-0539">Nucleus</keyword>
<evidence type="ECO:0000313" key="11">
    <source>
        <dbReference type="Proteomes" id="UP000509704"/>
    </source>
</evidence>
<dbReference type="GO" id="GO:0003689">
    <property type="term" value="F:DNA clamp loader activity"/>
    <property type="evidence" value="ECO:0007669"/>
    <property type="project" value="TreeGrafter"/>
</dbReference>
<evidence type="ECO:0000256" key="4">
    <source>
        <dbReference type="ARBA" id="ARBA00022763"/>
    </source>
</evidence>
<keyword evidence="3" id="KW-0547">Nucleotide-binding</keyword>
<dbReference type="GO" id="GO:0000077">
    <property type="term" value="P:DNA damage checkpoint signaling"/>
    <property type="evidence" value="ECO:0007669"/>
    <property type="project" value="TreeGrafter"/>
</dbReference>
<dbReference type="GO" id="GO:0003682">
    <property type="term" value="F:chromatin binding"/>
    <property type="evidence" value="ECO:0007669"/>
    <property type="project" value="TreeGrafter"/>
</dbReference>
<dbReference type="GO" id="GO:0006281">
    <property type="term" value="P:DNA repair"/>
    <property type="evidence" value="ECO:0007669"/>
    <property type="project" value="InterPro"/>
</dbReference>
<dbReference type="GO" id="GO:0005634">
    <property type="term" value="C:nucleus"/>
    <property type="evidence" value="ECO:0007669"/>
    <property type="project" value="UniProtKB-SubCell"/>
</dbReference>
<evidence type="ECO:0000256" key="7">
    <source>
        <dbReference type="ARBA" id="ARBA00023306"/>
    </source>
</evidence>
<dbReference type="InterPro" id="IPR004582">
    <property type="entry name" value="Checkpoint_prot_Rad17_Rad24"/>
</dbReference>
<dbReference type="Proteomes" id="UP000509704">
    <property type="component" value="Chromosome 7"/>
</dbReference>
<proteinExistence type="inferred from homology"/>
<reference evidence="10 11" key="1">
    <citation type="submission" date="2020-07" db="EMBL/GenBank/DDBJ databases">
        <title>The yeast mating-type switching endonuclease HO is a domesticated member of an unorthodox homing genetic element family.</title>
        <authorList>
            <person name="Coughlan A.Y."/>
            <person name="Lombardi L."/>
            <person name="Braun-Galleani S."/>
            <person name="Martos A.R."/>
            <person name="Galeote V."/>
            <person name="Bigey F."/>
            <person name="Dequin S."/>
            <person name="Byrne K.P."/>
            <person name="Wolfe K.H."/>
        </authorList>
    </citation>
    <scope>NUCLEOTIDE SEQUENCE [LARGE SCALE GENOMIC DNA]</scope>
    <source>
        <strain evidence="10 11">NRRL Y-6702</strain>
    </source>
</reference>
<dbReference type="GO" id="GO:0033314">
    <property type="term" value="P:mitotic DNA replication checkpoint signaling"/>
    <property type="evidence" value="ECO:0007669"/>
    <property type="project" value="TreeGrafter"/>
</dbReference>
<evidence type="ECO:0000256" key="8">
    <source>
        <dbReference type="SAM" id="MobiDB-lite"/>
    </source>
</evidence>
<organism evidence="10 11">
    <name type="scientific">Zygotorulaspora mrakii</name>
    <name type="common">Zygosaccharomyces mrakii</name>
    <dbReference type="NCBI Taxonomy" id="42260"/>
    <lineage>
        <taxon>Eukaryota</taxon>
        <taxon>Fungi</taxon>
        <taxon>Dikarya</taxon>
        <taxon>Ascomycota</taxon>
        <taxon>Saccharomycotina</taxon>
        <taxon>Saccharomycetes</taxon>
        <taxon>Saccharomycetales</taxon>
        <taxon>Saccharomycetaceae</taxon>
        <taxon>Zygotorulaspora</taxon>
    </lineage>
</organism>
<feature type="compositionally biased region" description="Acidic residues" evidence="8">
    <location>
        <begin position="588"/>
        <end position="606"/>
    </location>
</feature>
<evidence type="ECO:0000256" key="5">
    <source>
        <dbReference type="ARBA" id="ARBA00022840"/>
    </source>
</evidence>
<dbReference type="KEGG" id="zmk:HG535_0G04650"/>
<dbReference type="GeneID" id="59238365"/>
<evidence type="ECO:0000256" key="6">
    <source>
        <dbReference type="ARBA" id="ARBA00023242"/>
    </source>
</evidence>
<keyword evidence="4" id="KW-0227">DNA damage</keyword>
<evidence type="ECO:0000313" key="10">
    <source>
        <dbReference type="EMBL" id="QLG74582.1"/>
    </source>
</evidence>
<name>A0A7H9BA35_ZYGMR</name>